<evidence type="ECO:0000313" key="1">
    <source>
        <dbReference type="EMBL" id="KAH6926172.1"/>
    </source>
</evidence>
<organism evidence="1 2">
    <name type="scientific">Hyalomma asiaticum</name>
    <name type="common">Tick</name>
    <dbReference type="NCBI Taxonomy" id="266040"/>
    <lineage>
        <taxon>Eukaryota</taxon>
        <taxon>Metazoa</taxon>
        <taxon>Ecdysozoa</taxon>
        <taxon>Arthropoda</taxon>
        <taxon>Chelicerata</taxon>
        <taxon>Arachnida</taxon>
        <taxon>Acari</taxon>
        <taxon>Parasitiformes</taxon>
        <taxon>Ixodida</taxon>
        <taxon>Ixodoidea</taxon>
        <taxon>Ixodidae</taxon>
        <taxon>Hyalomminae</taxon>
        <taxon>Hyalomma</taxon>
    </lineage>
</organism>
<accession>A0ACB7RWI3</accession>
<reference evidence="1" key="1">
    <citation type="submission" date="2020-05" db="EMBL/GenBank/DDBJ databases">
        <title>Large-scale comparative analyses of tick genomes elucidate their genetic diversity and vector capacities.</title>
        <authorList>
            <person name="Jia N."/>
            <person name="Wang J."/>
            <person name="Shi W."/>
            <person name="Du L."/>
            <person name="Sun Y."/>
            <person name="Zhan W."/>
            <person name="Jiang J."/>
            <person name="Wang Q."/>
            <person name="Zhang B."/>
            <person name="Ji P."/>
            <person name="Sakyi L.B."/>
            <person name="Cui X."/>
            <person name="Yuan T."/>
            <person name="Jiang B."/>
            <person name="Yang W."/>
            <person name="Lam T.T.-Y."/>
            <person name="Chang Q."/>
            <person name="Ding S."/>
            <person name="Wang X."/>
            <person name="Zhu J."/>
            <person name="Ruan X."/>
            <person name="Zhao L."/>
            <person name="Wei J."/>
            <person name="Que T."/>
            <person name="Du C."/>
            <person name="Cheng J."/>
            <person name="Dai P."/>
            <person name="Han X."/>
            <person name="Huang E."/>
            <person name="Gao Y."/>
            <person name="Liu J."/>
            <person name="Shao H."/>
            <person name="Ye R."/>
            <person name="Li L."/>
            <person name="Wei W."/>
            <person name="Wang X."/>
            <person name="Wang C."/>
            <person name="Yang T."/>
            <person name="Huo Q."/>
            <person name="Li W."/>
            <person name="Guo W."/>
            <person name="Chen H."/>
            <person name="Zhou L."/>
            <person name="Ni X."/>
            <person name="Tian J."/>
            <person name="Zhou Y."/>
            <person name="Sheng Y."/>
            <person name="Liu T."/>
            <person name="Pan Y."/>
            <person name="Xia L."/>
            <person name="Li J."/>
            <person name="Zhao F."/>
            <person name="Cao W."/>
        </authorList>
    </citation>
    <scope>NUCLEOTIDE SEQUENCE</scope>
    <source>
        <strain evidence="1">Hyas-2018</strain>
    </source>
</reference>
<comment type="caution">
    <text evidence="1">The sequence shown here is derived from an EMBL/GenBank/DDBJ whole genome shotgun (WGS) entry which is preliminary data.</text>
</comment>
<dbReference type="Proteomes" id="UP000821845">
    <property type="component" value="Chromosome 7"/>
</dbReference>
<gene>
    <name evidence="1" type="ORF">HPB50_015741</name>
</gene>
<sequence length="720" mass="79784">MFPLAIDAFLGLVKVLGTVYDVVTLPVYVVLQQPWVYWRRKRACFAKPIIEGDPSSPYRLLDNSEVENLKGVQTLDEVARRAIRAYAKRPALGTRRVLGRNDEKQPNGKVFKKLVLGDYEWLTYEEVDRKVDLTARGLLSIGARPRQFLAILAETRAEWMLTAQACFRTNIPLVTLYATLSNDDIVSAVNITEVTHLVTSSDLLTRVLSVVGKMPSLTHVVYMENPIVKPPAPLQNGPQVVPFSSLEERGADHEPEQSSPSPDDVAIVMFTSGSSGVPKGVMASHRNLISSMNGFGVVCDQFGAYTCDDVYLAYLPLAHMLELAAETLLFGAGARIGYSSPLTITDNSTAVAKGCRGDVTLLQPTVFVCVPLIVDRLRKGVNEVAASKGPFFKALFDYAVQYKNFWLDLGFDTPILNQLVFKHVRLLLGPNLKVLACGSAPLSSHTRRFVRACMGCRVIEGYGLTETSGAASIMNAEDVSADRVGAPLPGCYLRLIDWEEGNYRTSDKPNPRGEIVVGGPCVAKGYFKNEELTKESFREEGGIRWFYTGDIGEIFPDGTLKIVDRKKDLVKLQFGEYISLGRVESVLKTCTLVDNLFVYGNSLHTYLVALVAPNLKQLQRIARHLGRDDDYVNNATVKELCQDTQVAKAAEEEILEYARGSGLLKTEVPGKVKLCPEEWKPDTGLVTATYKIRRKPLQSFYQRDIDAMYGSSEESRLRRA</sequence>
<protein>
    <submittedName>
        <fullName evidence="1">Uncharacterized protein</fullName>
    </submittedName>
</protein>
<dbReference type="EMBL" id="CM023487">
    <property type="protein sequence ID" value="KAH6926172.1"/>
    <property type="molecule type" value="Genomic_DNA"/>
</dbReference>
<name>A0ACB7RWI3_HYAAI</name>
<proteinExistence type="predicted"/>
<evidence type="ECO:0000313" key="2">
    <source>
        <dbReference type="Proteomes" id="UP000821845"/>
    </source>
</evidence>
<keyword evidence="2" id="KW-1185">Reference proteome</keyword>